<feature type="transmembrane region" description="Helical" evidence="2">
    <location>
        <begin position="569"/>
        <end position="589"/>
    </location>
</feature>
<accession>A0A7S9L3G3</accession>
<dbReference type="KEGG" id="pex:IZT61_06510"/>
<evidence type="ECO:0000256" key="2">
    <source>
        <dbReference type="SAM" id="Phobius"/>
    </source>
</evidence>
<dbReference type="InterPro" id="IPR016035">
    <property type="entry name" value="Acyl_Trfase/lysoPLipase"/>
</dbReference>
<reference evidence="4 5" key="1">
    <citation type="submission" date="2020-11" db="EMBL/GenBank/DDBJ databases">
        <title>Pedobacter endophytica, an endophytic bacteria isolated form Carex pumila.</title>
        <authorList>
            <person name="Peng Y."/>
            <person name="Jiang L."/>
            <person name="Lee J."/>
        </authorList>
    </citation>
    <scope>NUCLEOTIDE SEQUENCE [LARGE SCALE GENOMIC DNA]</scope>
    <source>
        <strain evidence="4 5">JBR3-12</strain>
    </source>
</reference>
<sequence length="943" mass="105192">MPLQVVLVIVKKSRPLENRLYQVYGEGIEKLVYGKSLAKAFWTAENKARAEKLLVKDGFLRNALRKKKIALPFETLLSQELNEVKASRVARHIVSERRPAAENIPDPDPIRFAGNLRLRGLALSGGGIRSATFNLGVLQGLAERNVLKSFDYLSTVSGGGYIGSWLISWMQRVGSVTAISTLLNAKKSADPMSEDVRPIRWLRMHSNYLAPTTGILSIDSLTMGLTWLRNTLINQILLVLILCTALSAVGLMFELWNYPYVFVQTYTESYPWIFSVVILGLGALLTGAGMRTYENQDLRGRFGSSKKLPASLVAWAMASGLVVSACLKNLPELKEWPSWSFTNVFFAVSVTGLLFMLGVAWWGNYHKTILKEKQFSFFTALIVYSALASVCSTLLLVCCAKIIAQFPDTFLGDRYARNKYAFVFGPPLVLECLSCGVILRMLLLGKLFADERREWWGRMGAVIHRFILIWIMVTFGALLMPQIVKEFYYNKLPQLPAILGGWGIIIGWAVRKAFNPGSPSANKAKSGFSLSEIFVRFAPYLFMIGFFLIGASALVGIQKIFNIVPHGELSQCILFLLMTICLGGLSWFLGSRIGVNEFSLHHFYRNRLVRAYLGATRRRSSRESTVNSFTGFDRRDDIPMADFKVSKGYRGPYPILNSAMNASSVSELDRQDRKAESFIFSPLYCGFDFSSNRSAGNTSNGIFQYGYRPTEKYGQAGGPTLGTAMAISGAAVNPNMGYHTSAPTAFLLTMFNVRLGRWIGNPRLQQWENSDPGSGLAYLLYDMGAKSDIDKDYVCLSDGGHFDNMGIYELIRRRCHYVLLCDVEEDVNASCEGLANAIRRCRIDFGVEIDINLEPLTLIDEKTGRVEAQSVTGTIHYPGDQKPSGTIVYLKSSILSTQSVDVRQYYLANGSFPQQSTGDQFFDEAQFESYRKLGYDAIMRASL</sequence>
<feature type="transmembrane region" description="Helical" evidence="2">
    <location>
        <begin position="308"/>
        <end position="327"/>
    </location>
</feature>
<feature type="domain" description="PNPLA" evidence="3">
    <location>
        <begin position="121"/>
        <end position="209"/>
    </location>
</feature>
<dbReference type="PANTHER" id="PTHR10728:SF40">
    <property type="entry name" value="PATATIN FAMILY PROTEIN"/>
    <property type="match status" value="1"/>
</dbReference>
<dbReference type="PANTHER" id="PTHR10728">
    <property type="entry name" value="CYTOSOLIC PHOSPHOLIPASE A2"/>
    <property type="match status" value="1"/>
</dbReference>
<dbReference type="Proteomes" id="UP000594759">
    <property type="component" value="Chromosome"/>
</dbReference>
<feature type="transmembrane region" description="Helical" evidence="2">
    <location>
        <begin position="462"/>
        <end position="480"/>
    </location>
</feature>
<name>A0A7S9L3G3_9SPHI</name>
<evidence type="ECO:0000256" key="1">
    <source>
        <dbReference type="ARBA" id="ARBA00023098"/>
    </source>
</evidence>
<feature type="transmembrane region" description="Helical" evidence="2">
    <location>
        <begin position="492"/>
        <end position="510"/>
    </location>
</feature>
<feature type="transmembrane region" description="Helical" evidence="2">
    <location>
        <begin position="235"/>
        <end position="258"/>
    </location>
</feature>
<keyword evidence="2" id="KW-0472">Membrane</keyword>
<evidence type="ECO:0000259" key="3">
    <source>
        <dbReference type="Pfam" id="PF01734"/>
    </source>
</evidence>
<evidence type="ECO:0000313" key="5">
    <source>
        <dbReference type="Proteomes" id="UP000594759"/>
    </source>
</evidence>
<feature type="transmembrane region" description="Helical" evidence="2">
    <location>
        <begin position="537"/>
        <end position="557"/>
    </location>
</feature>
<dbReference type="GO" id="GO:0046475">
    <property type="term" value="P:glycerophospholipid catabolic process"/>
    <property type="evidence" value="ECO:0007669"/>
    <property type="project" value="TreeGrafter"/>
</dbReference>
<keyword evidence="2" id="KW-1133">Transmembrane helix</keyword>
<feature type="transmembrane region" description="Helical" evidence="2">
    <location>
        <begin position="420"/>
        <end position="442"/>
    </location>
</feature>
<keyword evidence="2" id="KW-0812">Transmembrane</keyword>
<organism evidence="4 5">
    <name type="scientific">Pedobacter endophyticus</name>
    <dbReference type="NCBI Taxonomy" id="2789740"/>
    <lineage>
        <taxon>Bacteria</taxon>
        <taxon>Pseudomonadati</taxon>
        <taxon>Bacteroidota</taxon>
        <taxon>Sphingobacteriia</taxon>
        <taxon>Sphingobacteriales</taxon>
        <taxon>Sphingobacteriaceae</taxon>
        <taxon>Pedobacter</taxon>
    </lineage>
</organism>
<feature type="transmembrane region" description="Helical" evidence="2">
    <location>
        <begin position="270"/>
        <end position="288"/>
    </location>
</feature>
<keyword evidence="5" id="KW-1185">Reference proteome</keyword>
<protein>
    <submittedName>
        <fullName evidence="4">Patatin-like phospholipase family protein</fullName>
    </submittedName>
</protein>
<dbReference type="InterPro" id="IPR002641">
    <property type="entry name" value="PNPLA_dom"/>
</dbReference>
<feature type="transmembrane region" description="Helical" evidence="2">
    <location>
        <begin position="339"/>
        <end position="363"/>
    </location>
</feature>
<dbReference type="SUPFAM" id="SSF52151">
    <property type="entry name" value="FabD/lysophospholipase-like"/>
    <property type="match status" value="1"/>
</dbReference>
<gene>
    <name evidence="4" type="ORF">IZT61_06510</name>
</gene>
<keyword evidence="1" id="KW-0443">Lipid metabolism</keyword>
<dbReference type="AlphaFoldDB" id="A0A7S9L3G3"/>
<dbReference type="EMBL" id="CP064939">
    <property type="protein sequence ID" value="QPH41800.1"/>
    <property type="molecule type" value="Genomic_DNA"/>
</dbReference>
<feature type="transmembrane region" description="Helical" evidence="2">
    <location>
        <begin position="375"/>
        <end position="399"/>
    </location>
</feature>
<dbReference type="Pfam" id="PF01734">
    <property type="entry name" value="Patatin"/>
    <property type="match status" value="1"/>
</dbReference>
<evidence type="ECO:0000313" key="4">
    <source>
        <dbReference type="EMBL" id="QPH41800.1"/>
    </source>
</evidence>
<dbReference type="GO" id="GO:0005829">
    <property type="term" value="C:cytosol"/>
    <property type="evidence" value="ECO:0007669"/>
    <property type="project" value="TreeGrafter"/>
</dbReference>
<dbReference type="GO" id="GO:0004623">
    <property type="term" value="F:phospholipase A2 activity"/>
    <property type="evidence" value="ECO:0007669"/>
    <property type="project" value="TreeGrafter"/>
</dbReference>
<proteinExistence type="predicted"/>
<dbReference type="Gene3D" id="3.40.1090.10">
    <property type="entry name" value="Cytosolic phospholipase A2 catalytic domain"/>
    <property type="match status" value="2"/>
</dbReference>